<keyword evidence="4" id="KW-0460">Magnesium</keyword>
<dbReference type="InterPro" id="IPR013815">
    <property type="entry name" value="ATP_grasp_subdomain_1"/>
</dbReference>
<evidence type="ECO:0000256" key="4">
    <source>
        <dbReference type="ARBA" id="ARBA00022842"/>
    </source>
</evidence>
<evidence type="ECO:0000256" key="5">
    <source>
        <dbReference type="HAMAP-Rule" id="MF_01928"/>
    </source>
</evidence>
<dbReference type="GO" id="GO:0046872">
    <property type="term" value="F:metal ion binding"/>
    <property type="evidence" value="ECO:0007669"/>
    <property type="project" value="InterPro"/>
</dbReference>
<comment type="catalytic activity">
    <reaction evidence="5 6">
        <text>5-amino-1-(5-phospho-beta-D-ribosyl)imidazole + hydrogencarbonate + ATP = 5-carboxyamino-1-(5-phospho-D-ribosyl)imidazole + ADP + phosphate + 2 H(+)</text>
        <dbReference type="Rhea" id="RHEA:19317"/>
        <dbReference type="ChEBI" id="CHEBI:15378"/>
        <dbReference type="ChEBI" id="CHEBI:17544"/>
        <dbReference type="ChEBI" id="CHEBI:30616"/>
        <dbReference type="ChEBI" id="CHEBI:43474"/>
        <dbReference type="ChEBI" id="CHEBI:58730"/>
        <dbReference type="ChEBI" id="CHEBI:137981"/>
        <dbReference type="ChEBI" id="CHEBI:456216"/>
        <dbReference type="EC" id="6.3.4.18"/>
    </reaction>
</comment>
<comment type="function">
    <text evidence="6">Catalyzes the ATP-dependent conversion of 5-aminoimidazole ribonucleotide (AIR) and HCO(3)- to N5-carboxyaminoimidazole ribonucleotide (N5-CAIR).</text>
</comment>
<dbReference type="SUPFAM" id="SSF52440">
    <property type="entry name" value="PreATP-grasp domain"/>
    <property type="match status" value="1"/>
</dbReference>
<name>A0A6B0SMP4_9EURY</name>
<protein>
    <recommendedName>
        <fullName evidence="5 6">N5-carboxyaminoimidazole ribonucleotide synthase</fullName>
        <shortName evidence="5 6">N5-CAIR synthase</shortName>
        <ecNumber evidence="5 6">6.3.4.18</ecNumber>
    </recommendedName>
    <alternativeName>
        <fullName evidence="5 6">5-(carboxyamino)imidazole ribonucleotide synthetase</fullName>
    </alternativeName>
</protein>
<dbReference type="PANTHER" id="PTHR11609">
    <property type="entry name" value="PURINE BIOSYNTHESIS PROTEIN 6/7, PUR6/7"/>
    <property type="match status" value="1"/>
</dbReference>
<keyword evidence="3 5" id="KW-0067">ATP-binding</keyword>
<dbReference type="Pfam" id="PF02222">
    <property type="entry name" value="ATP-grasp"/>
    <property type="match status" value="1"/>
</dbReference>
<comment type="similarity">
    <text evidence="5 6">Belongs to the PurK/PurT family.</text>
</comment>
<dbReference type="Gene3D" id="3.30.470.20">
    <property type="entry name" value="ATP-grasp fold, B domain"/>
    <property type="match status" value="1"/>
</dbReference>
<comment type="function">
    <text evidence="5">Catalyzes the ATP-dependent conversion of 5-aminoimidazole ribonucleotide (AIR) and HCO(3)(-) to N5-carboxyaminoimidazole ribonucleotide (N5-CAIR).</text>
</comment>
<dbReference type="UniPathway" id="UPA00074">
    <property type="reaction ID" value="UER00942"/>
</dbReference>
<dbReference type="GO" id="GO:0006189">
    <property type="term" value="P:'de novo' IMP biosynthetic process"/>
    <property type="evidence" value="ECO:0007669"/>
    <property type="project" value="UniProtKB-UniRule"/>
</dbReference>
<gene>
    <name evidence="5 6" type="primary">purK</name>
    <name evidence="9" type="ORF">GRX66_05870</name>
</gene>
<feature type="binding site" evidence="5">
    <location>
        <position position="148"/>
    </location>
    <ligand>
        <name>ATP</name>
        <dbReference type="ChEBI" id="CHEBI:30616"/>
    </ligand>
</feature>
<feature type="binding site" evidence="5">
    <location>
        <position position="189"/>
    </location>
    <ligand>
        <name>ATP</name>
        <dbReference type="ChEBI" id="CHEBI:30616"/>
    </ligand>
</feature>
<evidence type="ECO:0000256" key="2">
    <source>
        <dbReference type="ARBA" id="ARBA00022755"/>
    </source>
</evidence>
<evidence type="ECO:0000313" key="10">
    <source>
        <dbReference type="Proteomes" id="UP000471521"/>
    </source>
</evidence>
<dbReference type="PROSITE" id="PS50975">
    <property type="entry name" value="ATP_GRASP"/>
    <property type="match status" value="1"/>
</dbReference>
<feature type="binding site" evidence="5">
    <location>
        <position position="108"/>
    </location>
    <ligand>
        <name>ATP</name>
        <dbReference type="ChEBI" id="CHEBI:30616"/>
    </ligand>
</feature>
<keyword evidence="2 5" id="KW-0658">Purine biosynthesis</keyword>
<dbReference type="OrthoDB" id="9299at2157"/>
<evidence type="ECO:0000259" key="8">
    <source>
        <dbReference type="PROSITE" id="PS50975"/>
    </source>
</evidence>
<dbReference type="GO" id="GO:0004638">
    <property type="term" value="F:phosphoribosylaminoimidazole carboxylase activity"/>
    <property type="evidence" value="ECO:0007669"/>
    <property type="project" value="InterPro"/>
</dbReference>
<evidence type="ECO:0000256" key="3">
    <source>
        <dbReference type="ARBA" id="ARBA00022840"/>
    </source>
</evidence>
<evidence type="ECO:0000256" key="6">
    <source>
        <dbReference type="RuleBase" id="RU361200"/>
    </source>
</evidence>
<dbReference type="InterPro" id="IPR005875">
    <property type="entry name" value="PurK"/>
</dbReference>
<dbReference type="Pfam" id="PF17769">
    <property type="entry name" value="PurK_C"/>
    <property type="match status" value="1"/>
</dbReference>
<dbReference type="GO" id="GO:0034028">
    <property type="term" value="F:5-(carboxyamino)imidazole ribonucleotide synthase activity"/>
    <property type="evidence" value="ECO:0007669"/>
    <property type="project" value="UniProtKB-UniRule"/>
</dbReference>
<comment type="subunit">
    <text evidence="5">Homodimer.</text>
</comment>
<dbReference type="EC" id="6.3.4.18" evidence="5 6"/>
<keyword evidence="5 6" id="KW-0436">Ligase</keyword>
<dbReference type="Pfam" id="PF22660">
    <property type="entry name" value="RS_preATP-grasp-like"/>
    <property type="match status" value="1"/>
</dbReference>
<dbReference type="Gene3D" id="3.40.50.20">
    <property type="match status" value="1"/>
</dbReference>
<accession>A0A6B0SMP4</accession>
<comment type="caution">
    <text evidence="9">The sequence shown here is derived from an EMBL/GenBank/DDBJ whole genome shotgun (WGS) entry which is preliminary data.</text>
</comment>
<organism evidence="9 10">
    <name type="scientific">Halobacterium bonnevillei</name>
    <dbReference type="NCBI Taxonomy" id="2692200"/>
    <lineage>
        <taxon>Archaea</taxon>
        <taxon>Methanobacteriati</taxon>
        <taxon>Methanobacteriota</taxon>
        <taxon>Stenosarchaea group</taxon>
        <taxon>Halobacteria</taxon>
        <taxon>Halobacteriales</taxon>
        <taxon>Halobacteriaceae</taxon>
        <taxon>Halobacterium</taxon>
    </lineage>
</organism>
<proteinExistence type="inferred from homology"/>
<feature type="region of interest" description="Disordered" evidence="7">
    <location>
        <begin position="260"/>
        <end position="288"/>
    </location>
</feature>
<dbReference type="InterPro" id="IPR011761">
    <property type="entry name" value="ATP-grasp"/>
</dbReference>
<evidence type="ECO:0000256" key="1">
    <source>
        <dbReference type="ARBA" id="ARBA00022741"/>
    </source>
</evidence>
<feature type="binding site" evidence="5">
    <location>
        <begin position="181"/>
        <end position="184"/>
    </location>
    <ligand>
        <name>ATP</name>
        <dbReference type="ChEBI" id="CHEBI:30616"/>
    </ligand>
</feature>
<dbReference type="Gene3D" id="3.30.1490.20">
    <property type="entry name" value="ATP-grasp fold, A domain"/>
    <property type="match status" value="1"/>
</dbReference>
<keyword evidence="1 5" id="KW-0547">Nucleotide-binding</keyword>
<dbReference type="InterPro" id="IPR003135">
    <property type="entry name" value="ATP-grasp_carboxylate-amine"/>
</dbReference>
<reference evidence="9 10" key="1">
    <citation type="submission" date="2019-12" db="EMBL/GenBank/DDBJ databases">
        <title>Isolation and characterization of three novel carbon monoxide-oxidizing members of Halobacteria from salione crusts and soils.</title>
        <authorList>
            <person name="Myers M.R."/>
            <person name="King G.M."/>
        </authorList>
    </citation>
    <scope>NUCLEOTIDE SEQUENCE [LARGE SCALE GENOMIC DNA]</scope>
    <source>
        <strain evidence="9 10">PCN9</strain>
    </source>
</reference>
<dbReference type="SUPFAM" id="SSF56059">
    <property type="entry name" value="Glutathione synthetase ATP-binding domain-like"/>
    <property type="match status" value="1"/>
</dbReference>
<feature type="domain" description="ATP-grasp" evidence="8">
    <location>
        <begin position="112"/>
        <end position="311"/>
    </location>
</feature>
<sequence>MTLPVPGATIGVVGGGQLGRMLAEAASPLGVDVVVLDPTPDAPACPPAADQLVAGFDDEDAISDLAERADVLTYEIELADPDVLESVGADAGVPVHPSPDTLRTIQDKLVQNRAFADAGVPVPDFRAVDGEADLEAAFDDLGQPLMLKARTGGYDGRGNAPVESAADARETFGDLDGYVAEELVDFERELSVIAVSGDGDAATFPVTENVHEAEILRESVVPARTSDEVRKRATEVATDVLEALDGRGVFGIELFERASPRDADGSTGRSPGDGDGRVLVNEVAPRPHNSGHYTIEGCHASQFEQHVRALCGLPLGDTTLRAPTVMANVLGDPDAETRPAVLDGVPSALRDDRISLHWYGKREVRPLRKMGHVTAVGDNRGELLLRARAARDALSFRESTDDHDQPDSTQP</sequence>
<dbReference type="PANTHER" id="PTHR11609:SF5">
    <property type="entry name" value="PHOSPHORIBOSYLAMINOIMIDAZOLE CARBOXYLASE"/>
    <property type="match status" value="1"/>
</dbReference>
<dbReference type="SUPFAM" id="SSF51246">
    <property type="entry name" value="Rudiment single hybrid motif"/>
    <property type="match status" value="1"/>
</dbReference>
<feature type="binding site" evidence="5">
    <location>
        <begin position="281"/>
        <end position="282"/>
    </location>
    <ligand>
        <name>ATP</name>
        <dbReference type="ChEBI" id="CHEBI:30616"/>
    </ligand>
</feature>
<evidence type="ECO:0000256" key="7">
    <source>
        <dbReference type="SAM" id="MobiDB-lite"/>
    </source>
</evidence>
<dbReference type="NCBIfam" id="NF004679">
    <property type="entry name" value="PRK06019.1-5"/>
    <property type="match status" value="1"/>
</dbReference>
<comment type="pathway">
    <text evidence="5 6">Purine metabolism; IMP biosynthesis via de novo pathway; 5-amino-1-(5-phospho-D-ribosyl)imidazole-4-carboxylate from 5-amino-1-(5-phospho-D-ribosyl)imidazole (N5-CAIR route): step 1/2.</text>
</comment>
<dbReference type="InterPro" id="IPR016185">
    <property type="entry name" value="PreATP-grasp_dom_sf"/>
</dbReference>
<dbReference type="InterPro" id="IPR011054">
    <property type="entry name" value="Rudment_hybrid_motif"/>
</dbReference>
<dbReference type="InterPro" id="IPR054350">
    <property type="entry name" value="PurT/PurK_preATP-grasp"/>
</dbReference>
<dbReference type="InterPro" id="IPR040686">
    <property type="entry name" value="PurK_C"/>
</dbReference>
<keyword evidence="10" id="KW-1185">Reference proteome</keyword>
<dbReference type="NCBIfam" id="TIGR01161">
    <property type="entry name" value="purK"/>
    <property type="match status" value="1"/>
</dbReference>
<evidence type="ECO:0000313" key="9">
    <source>
        <dbReference type="EMBL" id="MXR20150.1"/>
    </source>
</evidence>
<dbReference type="HAMAP" id="MF_01928">
    <property type="entry name" value="PurK"/>
    <property type="match status" value="1"/>
</dbReference>
<dbReference type="GO" id="GO:0005524">
    <property type="term" value="F:ATP binding"/>
    <property type="evidence" value="ECO:0007669"/>
    <property type="project" value="UniProtKB-UniRule"/>
</dbReference>
<dbReference type="AlphaFoldDB" id="A0A6B0SMP4"/>
<dbReference type="Proteomes" id="UP000471521">
    <property type="component" value="Unassembled WGS sequence"/>
</dbReference>
<comment type="caution">
    <text evidence="5">Lacks conserved residue(s) required for the propagation of feature annotation.</text>
</comment>
<feature type="binding site" evidence="5">
    <location>
        <position position="211"/>
    </location>
    <ligand>
        <name>ATP</name>
        <dbReference type="ChEBI" id="CHEBI:30616"/>
    </ligand>
</feature>
<dbReference type="EMBL" id="WUUU01000030">
    <property type="protein sequence ID" value="MXR20150.1"/>
    <property type="molecule type" value="Genomic_DNA"/>
</dbReference>